<evidence type="ECO:0000259" key="2">
    <source>
        <dbReference type="PROSITE" id="PS50004"/>
    </source>
</evidence>
<accession>A0A024G1Y1</accession>
<reference evidence="3 4" key="1">
    <citation type="submission" date="2012-05" db="EMBL/GenBank/DDBJ databases">
        <title>Recombination and specialization in a pathogen metapopulation.</title>
        <authorList>
            <person name="Gardiner A."/>
            <person name="Kemen E."/>
            <person name="Schultz-Larsen T."/>
            <person name="MacLean D."/>
            <person name="Van Oosterhout C."/>
            <person name="Jones J.D.G."/>
        </authorList>
    </citation>
    <scope>NUCLEOTIDE SEQUENCE [LARGE SCALE GENOMIC DNA]</scope>
    <source>
        <strain evidence="3 4">Ac Nc2</strain>
    </source>
</reference>
<organism evidence="3 4">
    <name type="scientific">Albugo candida</name>
    <dbReference type="NCBI Taxonomy" id="65357"/>
    <lineage>
        <taxon>Eukaryota</taxon>
        <taxon>Sar</taxon>
        <taxon>Stramenopiles</taxon>
        <taxon>Oomycota</taxon>
        <taxon>Peronosporomycetes</taxon>
        <taxon>Albuginales</taxon>
        <taxon>Albuginaceae</taxon>
        <taxon>Albugo</taxon>
    </lineage>
</organism>
<feature type="transmembrane region" description="Helical" evidence="1">
    <location>
        <begin position="161"/>
        <end position="177"/>
    </location>
</feature>
<comment type="caution">
    <text evidence="3">The sequence shown here is derived from an EMBL/GenBank/DDBJ whole genome shotgun (WGS) entry which is preliminary data.</text>
</comment>
<dbReference type="CDD" id="cd00030">
    <property type="entry name" value="C2"/>
    <property type="match status" value="1"/>
</dbReference>
<dbReference type="Pfam" id="PF00168">
    <property type="entry name" value="C2"/>
    <property type="match status" value="1"/>
</dbReference>
<evidence type="ECO:0000256" key="1">
    <source>
        <dbReference type="SAM" id="Phobius"/>
    </source>
</evidence>
<dbReference type="InterPro" id="IPR000008">
    <property type="entry name" value="C2_dom"/>
</dbReference>
<keyword evidence="1" id="KW-0472">Membrane</keyword>
<dbReference type="InterPro" id="IPR035892">
    <property type="entry name" value="C2_domain_sf"/>
</dbReference>
<dbReference type="PROSITE" id="PS50004">
    <property type="entry name" value="C2"/>
    <property type="match status" value="1"/>
</dbReference>
<keyword evidence="1" id="KW-1133">Transmembrane helix</keyword>
<dbReference type="Gene3D" id="2.60.40.150">
    <property type="entry name" value="C2 domain"/>
    <property type="match status" value="1"/>
</dbReference>
<dbReference type="OrthoDB" id="270970at2759"/>
<dbReference type="InParanoid" id="A0A024G1Y1"/>
<name>A0A024G1Y1_9STRA</name>
<feature type="domain" description="C2" evidence="2">
    <location>
        <begin position="1"/>
        <end position="115"/>
    </location>
</feature>
<gene>
    <name evidence="3" type="ORF">BN9_014540</name>
</gene>
<dbReference type="AlphaFoldDB" id="A0A024G1Y1"/>
<protein>
    <recommendedName>
        <fullName evidence="2">C2 domain-containing protein</fullName>
    </recommendedName>
</protein>
<proteinExistence type="predicted"/>
<feature type="transmembrane region" description="Helical" evidence="1">
    <location>
        <begin position="247"/>
        <end position="272"/>
    </location>
</feature>
<dbReference type="Proteomes" id="UP000053237">
    <property type="component" value="Unassembled WGS sequence"/>
</dbReference>
<evidence type="ECO:0000313" key="3">
    <source>
        <dbReference type="EMBL" id="CCI40670.1"/>
    </source>
</evidence>
<dbReference type="SUPFAM" id="SSF49562">
    <property type="entry name" value="C2 domain (Calcium/lipid-binding domain, CaLB)"/>
    <property type="match status" value="1"/>
</dbReference>
<sequence length="302" mass="33627">MAVNDGTIHVRPVRARGLPTVDLIKRQKPVVCVYLKGAKVSERAVSFPATNATNPEWEEEEYNSMELDYNASLHEKDVVLGVDVYNNEYKDIVIGTGHINISKVIHKDTREPAEFTVHLHEKPSGSDVRGDVTLSVWFGPPIRKAFRAARRASRLLEARDHLVAAVYTLLCGIGRATKRFFYLDKMCDMMRRNRRLSIFLMILMGLCVAGIAAVVVAIAIPTAAIALFTFPLWILPVLTITFLSSPIWIPALLVFGLFMGMIGSVAFGVGITSHPVRRMGAMMAQKLKHMGIMQRIMYSKSA</sequence>
<evidence type="ECO:0000313" key="4">
    <source>
        <dbReference type="Proteomes" id="UP000053237"/>
    </source>
</evidence>
<keyword evidence="1" id="KW-0812">Transmembrane</keyword>
<dbReference type="EMBL" id="CAIX01000010">
    <property type="protein sequence ID" value="CCI40670.1"/>
    <property type="molecule type" value="Genomic_DNA"/>
</dbReference>
<keyword evidence="4" id="KW-1185">Reference proteome</keyword>
<feature type="transmembrane region" description="Helical" evidence="1">
    <location>
        <begin position="198"/>
        <end position="227"/>
    </location>
</feature>